<dbReference type="InterPro" id="IPR023809">
    <property type="entry name" value="Thiopep_bacteriocin_synth_dom"/>
</dbReference>
<accession>A0A4Y1WUY5</accession>
<dbReference type="KEGG" id="acou:A5CBH24_15670"/>
<sequence length="288" mass="34683">MERIFIPGSRWLFFKLYTGTQSADILLTRHISPFVRRLRESGAIDDFFFIRYTDPLFHLRLRLHLPDTSRYGEVFGAFYETFQPCVESRLVTTIACDTYVREIERYCEETMVQTERLFCIDSECIVRIMQTLQQKFLFGTYPREEIRWRIGLLLIDDLLEVFNLSLPEKEKFMTDAATAFKTEFGFTVHRATKQLNDKYRLLRNDLYKVLQTRLQDEFPNSILEIRKQQFRQLSFEIKQSVPDAYFPVYLRSLTHMTMNRLFRSQNRLCEMMIYEYLSRSYAALRNRQ</sequence>
<protein>
    <recommendedName>
        <fullName evidence="1">Thiopeptide-type bacteriocin biosynthesis domain-containing protein</fullName>
    </recommendedName>
</protein>
<dbReference type="RefSeq" id="WP_141412749.1">
    <property type="nucleotide sequence ID" value="NZ_AP019735.1"/>
</dbReference>
<dbReference type="AlphaFoldDB" id="A0A4Y1WUY5"/>
<proteinExistence type="predicted"/>
<reference evidence="3" key="1">
    <citation type="submission" date="2019-06" db="EMBL/GenBank/DDBJ databases">
        <title>Alistipes onderdonkii subsp. vulgaris subsp. nov., Alistipes dispar sp. nov. and Alistipes communis sp. nov., isolated from human faeces, and creation of Alistipes onderdonkii subsp. onderdonkii subsp. nov.</title>
        <authorList>
            <person name="Sakamoto M."/>
            <person name="Ikeyama N."/>
            <person name="Ogata Y."/>
            <person name="Suda W."/>
            <person name="Iino T."/>
            <person name="Hattori M."/>
            <person name="Ohkuma M."/>
        </authorList>
    </citation>
    <scope>NUCLEOTIDE SEQUENCE [LARGE SCALE GENOMIC DNA]</scope>
    <source>
        <strain evidence="3">5CBH24</strain>
    </source>
</reference>
<evidence type="ECO:0000313" key="3">
    <source>
        <dbReference type="Proteomes" id="UP000318946"/>
    </source>
</evidence>
<evidence type="ECO:0000313" key="2">
    <source>
        <dbReference type="EMBL" id="BBL04254.1"/>
    </source>
</evidence>
<dbReference type="NCBIfam" id="TIGR03891">
    <property type="entry name" value="thiopep_ocin"/>
    <property type="match status" value="1"/>
</dbReference>
<dbReference type="EMBL" id="AP019735">
    <property type="protein sequence ID" value="BBL04254.1"/>
    <property type="molecule type" value="Genomic_DNA"/>
</dbReference>
<keyword evidence="3" id="KW-1185">Reference proteome</keyword>
<dbReference type="GeneID" id="78342288"/>
<gene>
    <name evidence="2" type="ORF">A5CBH24_15670</name>
</gene>
<dbReference type="OrthoDB" id="1273722at2"/>
<dbReference type="Pfam" id="PF14028">
    <property type="entry name" value="Lant_dehydr_C"/>
    <property type="match status" value="1"/>
</dbReference>
<feature type="domain" description="Thiopeptide-type bacteriocin biosynthesis" evidence="1">
    <location>
        <begin position="11"/>
        <end position="281"/>
    </location>
</feature>
<dbReference type="Proteomes" id="UP000318946">
    <property type="component" value="Chromosome"/>
</dbReference>
<name>A0A4Y1WUY5_9BACT</name>
<evidence type="ECO:0000259" key="1">
    <source>
        <dbReference type="Pfam" id="PF14028"/>
    </source>
</evidence>
<organism evidence="2 3">
    <name type="scientific">Alistipes communis</name>
    <dbReference type="NCBI Taxonomy" id="2585118"/>
    <lineage>
        <taxon>Bacteria</taxon>
        <taxon>Pseudomonadati</taxon>
        <taxon>Bacteroidota</taxon>
        <taxon>Bacteroidia</taxon>
        <taxon>Bacteroidales</taxon>
        <taxon>Rikenellaceae</taxon>
        <taxon>Alistipes</taxon>
    </lineage>
</organism>